<evidence type="ECO:0000256" key="1">
    <source>
        <dbReference type="ARBA" id="ARBA00008918"/>
    </source>
</evidence>
<evidence type="ECO:0000313" key="4">
    <source>
        <dbReference type="EMBL" id="RZO08000.1"/>
    </source>
</evidence>
<dbReference type="Pfam" id="PF03364">
    <property type="entry name" value="Polyketide_cyc"/>
    <property type="match status" value="1"/>
</dbReference>
<sequence>MKKIERTAYISHSAEFIYKLVNDIDSYPLFIDGCNDAEVIENTDTFMIASIQIKKAGMKFKFTTKNTLTAPSLIQMTLLDGPFKHFIGRWEFGELSDSGCKVLFCMEFEFDNRNFGLLVSKIFDRIADRLIDDIICRADQLSKV</sequence>
<comment type="caution">
    <text evidence="4">The sequence shown here is derived from an EMBL/GenBank/DDBJ whole genome shotgun (WGS) entry which is preliminary data.</text>
</comment>
<evidence type="ECO:0000313" key="5">
    <source>
        <dbReference type="Proteomes" id="UP000318148"/>
    </source>
</evidence>
<evidence type="ECO:0000259" key="3">
    <source>
        <dbReference type="Pfam" id="PF03364"/>
    </source>
</evidence>
<dbReference type="EMBL" id="SHBO01000007">
    <property type="protein sequence ID" value="RZO08000.1"/>
    <property type="molecule type" value="Genomic_DNA"/>
</dbReference>
<name>A0A520LNF8_9GAMM</name>
<dbReference type="PANTHER" id="PTHR12901:SF10">
    <property type="entry name" value="COENZYME Q-BINDING PROTEIN COQ10, MITOCHONDRIAL"/>
    <property type="match status" value="1"/>
</dbReference>
<organism evidence="4 5">
    <name type="scientific">SAR92 clade bacterium</name>
    <dbReference type="NCBI Taxonomy" id="2315479"/>
    <lineage>
        <taxon>Bacteria</taxon>
        <taxon>Pseudomonadati</taxon>
        <taxon>Pseudomonadota</taxon>
        <taxon>Gammaproteobacteria</taxon>
        <taxon>Cellvibrionales</taxon>
        <taxon>Porticoccaceae</taxon>
        <taxon>SAR92 clade</taxon>
    </lineage>
</organism>
<accession>A0A520LNF8</accession>
<evidence type="ECO:0000256" key="2">
    <source>
        <dbReference type="ARBA" id="ARBA00022649"/>
    </source>
</evidence>
<feature type="domain" description="Coenzyme Q-binding protein COQ10 START" evidence="3">
    <location>
        <begin position="10"/>
        <end position="133"/>
    </location>
</feature>
<reference evidence="4 5" key="1">
    <citation type="submission" date="2019-02" db="EMBL/GenBank/DDBJ databases">
        <title>Prokaryotic population dynamics and viral predation in marine succession experiment using metagenomics: the confinement effect.</title>
        <authorList>
            <person name="Haro-Moreno J.M."/>
            <person name="Rodriguez-Valera F."/>
            <person name="Lopez-Perez M."/>
        </authorList>
    </citation>
    <scope>NUCLEOTIDE SEQUENCE [LARGE SCALE GENOMIC DNA]</scope>
    <source>
        <strain evidence="4">MED-G169</strain>
    </source>
</reference>
<dbReference type="GO" id="GO:0048039">
    <property type="term" value="F:ubiquinone binding"/>
    <property type="evidence" value="ECO:0007669"/>
    <property type="project" value="InterPro"/>
</dbReference>
<gene>
    <name evidence="4" type="ORF">EVB02_01035</name>
</gene>
<protein>
    <submittedName>
        <fullName evidence="4">Type II toxin-antitoxin system RatA family toxin</fullName>
    </submittedName>
</protein>
<keyword evidence="2" id="KW-1277">Toxin-antitoxin system</keyword>
<proteinExistence type="inferred from homology"/>
<dbReference type="InterPro" id="IPR005031">
    <property type="entry name" value="COQ10_START"/>
</dbReference>
<dbReference type="CDD" id="cd07813">
    <property type="entry name" value="COQ10p_like"/>
    <property type="match status" value="1"/>
</dbReference>
<dbReference type="InterPro" id="IPR044996">
    <property type="entry name" value="COQ10-like"/>
</dbReference>
<dbReference type="SUPFAM" id="SSF55961">
    <property type="entry name" value="Bet v1-like"/>
    <property type="match status" value="1"/>
</dbReference>
<dbReference type="PANTHER" id="PTHR12901">
    <property type="entry name" value="SPERM PROTEIN HOMOLOG"/>
    <property type="match status" value="1"/>
</dbReference>
<comment type="similarity">
    <text evidence="1">Belongs to the ribosome association toxin RatA family.</text>
</comment>
<dbReference type="GO" id="GO:0045333">
    <property type="term" value="P:cellular respiration"/>
    <property type="evidence" value="ECO:0007669"/>
    <property type="project" value="InterPro"/>
</dbReference>
<dbReference type="Gene3D" id="3.30.530.20">
    <property type="match status" value="1"/>
</dbReference>
<dbReference type="Proteomes" id="UP000318148">
    <property type="component" value="Unassembled WGS sequence"/>
</dbReference>
<dbReference type="AlphaFoldDB" id="A0A520LNF8"/>
<dbReference type="InterPro" id="IPR023393">
    <property type="entry name" value="START-like_dom_sf"/>
</dbReference>